<dbReference type="Proteomes" id="UP000095658">
    <property type="component" value="Unassembled WGS sequence"/>
</dbReference>
<dbReference type="InterPro" id="IPR001107">
    <property type="entry name" value="Band_7"/>
</dbReference>
<feature type="region of interest" description="Disordered" evidence="2">
    <location>
        <begin position="265"/>
        <end position="286"/>
    </location>
</feature>
<reference evidence="5 6" key="1">
    <citation type="submission" date="2016-06" db="EMBL/GenBank/DDBJ databases">
        <title>Domibacillus iocasae genome sequencing.</title>
        <authorList>
            <person name="Verma A."/>
            <person name="Pal Y."/>
            <person name="Ojha A.K."/>
            <person name="Krishnamurthi S."/>
        </authorList>
    </citation>
    <scope>NUCLEOTIDE SEQUENCE [LARGE SCALE GENOMIC DNA]</scope>
    <source>
        <strain evidence="5 6">DSM 29979</strain>
    </source>
</reference>
<dbReference type="EMBL" id="MAMP01000021">
    <property type="protein sequence ID" value="OES45002.1"/>
    <property type="molecule type" value="Genomic_DNA"/>
</dbReference>
<feature type="transmembrane region" description="Helical" evidence="3">
    <location>
        <begin position="17"/>
        <end position="38"/>
    </location>
</feature>
<protein>
    <recommendedName>
        <fullName evidence="4">Band 7 domain-containing protein</fullName>
    </recommendedName>
</protein>
<dbReference type="SUPFAM" id="SSF117892">
    <property type="entry name" value="Band 7/SPFH domain"/>
    <property type="match status" value="1"/>
</dbReference>
<dbReference type="InterPro" id="IPR000163">
    <property type="entry name" value="Prohibitin"/>
</dbReference>
<dbReference type="RefSeq" id="WP_069938624.1">
    <property type="nucleotide sequence ID" value="NZ_MAMP01000021.1"/>
</dbReference>
<dbReference type="PANTHER" id="PTHR23222:SF0">
    <property type="entry name" value="PROHIBITIN 1"/>
    <property type="match status" value="1"/>
</dbReference>
<comment type="caution">
    <text evidence="5">The sequence shown here is derived from an EMBL/GenBank/DDBJ whole genome shotgun (WGS) entry which is preliminary data.</text>
</comment>
<accession>A0A1E7DPJ3</accession>
<evidence type="ECO:0000313" key="6">
    <source>
        <dbReference type="Proteomes" id="UP000095658"/>
    </source>
</evidence>
<evidence type="ECO:0000313" key="5">
    <source>
        <dbReference type="EMBL" id="OES45002.1"/>
    </source>
</evidence>
<dbReference type="CDD" id="cd03401">
    <property type="entry name" value="SPFH_prohibitin"/>
    <property type="match status" value="1"/>
</dbReference>
<dbReference type="GO" id="GO:0016020">
    <property type="term" value="C:membrane"/>
    <property type="evidence" value="ECO:0007669"/>
    <property type="project" value="InterPro"/>
</dbReference>
<feature type="coiled-coil region" evidence="1">
    <location>
        <begin position="202"/>
        <end position="231"/>
    </location>
</feature>
<evidence type="ECO:0000256" key="3">
    <source>
        <dbReference type="SAM" id="Phobius"/>
    </source>
</evidence>
<evidence type="ECO:0000259" key="4">
    <source>
        <dbReference type="Pfam" id="PF01145"/>
    </source>
</evidence>
<feature type="domain" description="Band 7" evidence="4">
    <location>
        <begin position="40"/>
        <end position="223"/>
    </location>
</feature>
<dbReference type="Gene3D" id="3.30.479.30">
    <property type="entry name" value="Band 7 domain"/>
    <property type="match status" value="1"/>
</dbReference>
<keyword evidence="3" id="KW-0812">Transmembrane</keyword>
<dbReference type="STRING" id="1714016.BA724_06985"/>
<organism evidence="5 6">
    <name type="scientific">Domibacillus iocasae</name>
    <dbReference type="NCBI Taxonomy" id="1714016"/>
    <lineage>
        <taxon>Bacteria</taxon>
        <taxon>Bacillati</taxon>
        <taxon>Bacillota</taxon>
        <taxon>Bacilli</taxon>
        <taxon>Bacillales</taxon>
        <taxon>Bacillaceae</taxon>
        <taxon>Domibacillus</taxon>
    </lineage>
</organism>
<evidence type="ECO:0000256" key="2">
    <source>
        <dbReference type="SAM" id="MobiDB-lite"/>
    </source>
</evidence>
<keyword evidence="1" id="KW-0175">Coiled coil</keyword>
<keyword evidence="3" id="KW-1133">Transmembrane helix</keyword>
<dbReference type="Pfam" id="PF01145">
    <property type="entry name" value="Band_7"/>
    <property type="match status" value="1"/>
</dbReference>
<dbReference type="PANTHER" id="PTHR23222">
    <property type="entry name" value="PROHIBITIN"/>
    <property type="match status" value="1"/>
</dbReference>
<evidence type="ECO:0000256" key="1">
    <source>
        <dbReference type="SAM" id="Coils"/>
    </source>
</evidence>
<keyword evidence="6" id="KW-1185">Reference proteome</keyword>
<name>A0A1E7DPJ3_9BACI</name>
<dbReference type="AlphaFoldDB" id="A0A1E7DPJ3"/>
<proteinExistence type="predicted"/>
<dbReference type="OrthoDB" id="9812991at2"/>
<sequence length="286" mass="31569">METITPKKKNKRMNKKVVGGSLVAVALILGLALLSMFIEKIPNGYVGVVYSPNGGVQNETLGQGWHLVGLFDKVTVYPVRMQTVNYKDIQVATSDGKSVTVDFAYNYSIQPDKVVDVFNQFGPIEVEQIEESYLRTRLWDAGRKGIAKYSVIDTYGEKSSEAAVNVQTLFAEDIQALGFVVDNMTLGVPKPDKSTQAAIDKRVEAAQELERKQIELKIAEAEAQKKKIEAQGIADYNEIIKASISPEVIQKEWIEKWDGVMPKATGSDQLISIPMDETTPPASTQP</sequence>
<gene>
    <name evidence="5" type="ORF">BA724_06985</name>
</gene>
<keyword evidence="3" id="KW-0472">Membrane</keyword>
<dbReference type="InterPro" id="IPR036013">
    <property type="entry name" value="Band_7/SPFH_dom_sf"/>
</dbReference>